<protein>
    <submittedName>
        <fullName evidence="16">Sterol 8,7-isomerase</fullName>
    </submittedName>
</protein>
<dbReference type="EMBL" id="GL377619">
    <property type="protein sequence ID" value="EFJ16210.1"/>
    <property type="molecule type" value="Genomic_DNA"/>
</dbReference>
<evidence type="ECO:0000256" key="8">
    <source>
        <dbReference type="ARBA" id="ARBA00023098"/>
    </source>
</evidence>
<keyword evidence="4 13" id="KW-0812">Transmembrane</keyword>
<dbReference type="PANTHER" id="PTHR14207">
    <property type="entry name" value="STEROL ISOMERASE"/>
    <property type="match status" value="1"/>
</dbReference>
<dbReference type="HOGENOM" id="CLU_072128_2_0_1"/>
<dbReference type="Pfam" id="PF05241">
    <property type="entry name" value="EBP"/>
    <property type="match status" value="1"/>
</dbReference>
<feature type="transmembrane region" description="Helical" evidence="14">
    <location>
        <begin position="35"/>
        <end position="63"/>
    </location>
</feature>
<keyword evidence="17" id="KW-1185">Reference proteome</keyword>
<keyword evidence="8" id="KW-0443">Lipid metabolism</keyword>
<evidence type="ECO:0000313" key="16">
    <source>
        <dbReference type="EMBL" id="EFJ16210.1"/>
    </source>
</evidence>
<keyword evidence="11" id="KW-0753">Steroid metabolism</keyword>
<keyword evidence="3" id="KW-0444">Lipid biosynthesis</keyword>
<evidence type="ECO:0000259" key="15">
    <source>
        <dbReference type="PROSITE" id="PS51751"/>
    </source>
</evidence>
<evidence type="ECO:0000256" key="13">
    <source>
        <dbReference type="PROSITE-ProRule" id="PRU01087"/>
    </source>
</evidence>
<evidence type="ECO:0000256" key="14">
    <source>
        <dbReference type="SAM" id="Phobius"/>
    </source>
</evidence>
<dbReference type="GO" id="GO:0004769">
    <property type="term" value="F:steroid Delta-isomerase activity"/>
    <property type="evidence" value="ECO:0000318"/>
    <property type="project" value="GO_Central"/>
</dbReference>
<evidence type="ECO:0000256" key="10">
    <source>
        <dbReference type="ARBA" id="ARBA00023166"/>
    </source>
</evidence>
<dbReference type="STRING" id="88036.D8SGJ8"/>
<evidence type="ECO:0000256" key="5">
    <source>
        <dbReference type="ARBA" id="ARBA00022955"/>
    </source>
</evidence>
<evidence type="ECO:0000256" key="3">
    <source>
        <dbReference type="ARBA" id="ARBA00022516"/>
    </source>
</evidence>
<feature type="transmembrane region" description="Helical" evidence="14">
    <location>
        <begin position="164"/>
        <end position="183"/>
    </location>
</feature>
<keyword evidence="5" id="KW-0752">Steroid biosynthesis</keyword>
<feature type="transmembrane region" description="Helical" evidence="14">
    <location>
        <begin position="129"/>
        <end position="152"/>
    </location>
</feature>
<dbReference type="FunCoup" id="D8SGJ8">
    <property type="interactions" value="2425"/>
</dbReference>
<proteinExistence type="inferred from homology"/>
<gene>
    <name evidence="16" type="primary">HYD1B-2</name>
    <name evidence="16" type="ORF">SELMODRAFT_449598</name>
</gene>
<dbReference type="GO" id="GO:0000247">
    <property type="term" value="F:C-8 sterol isomerase activity"/>
    <property type="evidence" value="ECO:0000318"/>
    <property type="project" value="GO_Central"/>
</dbReference>
<dbReference type="InterPro" id="IPR033118">
    <property type="entry name" value="EXPERA"/>
</dbReference>
<keyword evidence="7" id="KW-0756">Sterol biosynthesis</keyword>
<dbReference type="InterPro" id="IPR007905">
    <property type="entry name" value="EBP"/>
</dbReference>
<evidence type="ECO:0000256" key="6">
    <source>
        <dbReference type="ARBA" id="ARBA00022989"/>
    </source>
</evidence>
<dbReference type="AlphaFoldDB" id="D8SGJ8"/>
<reference evidence="16 17" key="1">
    <citation type="journal article" date="2011" name="Science">
        <title>The Selaginella genome identifies genetic changes associated with the evolution of vascular plants.</title>
        <authorList>
            <person name="Banks J.A."/>
            <person name="Nishiyama T."/>
            <person name="Hasebe M."/>
            <person name="Bowman J.L."/>
            <person name="Gribskov M."/>
            <person name="dePamphilis C."/>
            <person name="Albert V.A."/>
            <person name="Aono N."/>
            <person name="Aoyama T."/>
            <person name="Ambrose B.A."/>
            <person name="Ashton N.W."/>
            <person name="Axtell M.J."/>
            <person name="Barker E."/>
            <person name="Barker M.S."/>
            <person name="Bennetzen J.L."/>
            <person name="Bonawitz N.D."/>
            <person name="Chapple C."/>
            <person name="Cheng C."/>
            <person name="Correa L.G."/>
            <person name="Dacre M."/>
            <person name="DeBarry J."/>
            <person name="Dreyer I."/>
            <person name="Elias M."/>
            <person name="Engstrom E.M."/>
            <person name="Estelle M."/>
            <person name="Feng L."/>
            <person name="Finet C."/>
            <person name="Floyd S.K."/>
            <person name="Frommer W.B."/>
            <person name="Fujita T."/>
            <person name="Gramzow L."/>
            <person name="Gutensohn M."/>
            <person name="Harholt J."/>
            <person name="Hattori M."/>
            <person name="Heyl A."/>
            <person name="Hirai T."/>
            <person name="Hiwatashi Y."/>
            <person name="Ishikawa M."/>
            <person name="Iwata M."/>
            <person name="Karol K.G."/>
            <person name="Koehler B."/>
            <person name="Kolukisaoglu U."/>
            <person name="Kubo M."/>
            <person name="Kurata T."/>
            <person name="Lalonde S."/>
            <person name="Li K."/>
            <person name="Li Y."/>
            <person name="Litt A."/>
            <person name="Lyons E."/>
            <person name="Manning G."/>
            <person name="Maruyama T."/>
            <person name="Michael T.P."/>
            <person name="Mikami K."/>
            <person name="Miyazaki S."/>
            <person name="Morinaga S."/>
            <person name="Murata T."/>
            <person name="Mueller-Roeber B."/>
            <person name="Nelson D.R."/>
            <person name="Obara M."/>
            <person name="Oguri Y."/>
            <person name="Olmstead R.G."/>
            <person name="Onodera N."/>
            <person name="Petersen B.L."/>
            <person name="Pils B."/>
            <person name="Prigge M."/>
            <person name="Rensing S.A."/>
            <person name="Riano-Pachon D.M."/>
            <person name="Roberts A.W."/>
            <person name="Sato Y."/>
            <person name="Scheller H.V."/>
            <person name="Schulz B."/>
            <person name="Schulz C."/>
            <person name="Shakirov E.V."/>
            <person name="Shibagaki N."/>
            <person name="Shinohara N."/>
            <person name="Shippen D.E."/>
            <person name="Soerensen I."/>
            <person name="Sotooka R."/>
            <person name="Sugimoto N."/>
            <person name="Sugita M."/>
            <person name="Sumikawa N."/>
            <person name="Tanurdzic M."/>
            <person name="Theissen G."/>
            <person name="Ulvskov P."/>
            <person name="Wakazuki S."/>
            <person name="Weng J.K."/>
            <person name="Willats W.W."/>
            <person name="Wipf D."/>
            <person name="Wolf P.G."/>
            <person name="Yang L."/>
            <person name="Zimmer A.D."/>
            <person name="Zhu Q."/>
            <person name="Mitros T."/>
            <person name="Hellsten U."/>
            <person name="Loque D."/>
            <person name="Otillar R."/>
            <person name="Salamov A."/>
            <person name="Schmutz J."/>
            <person name="Shapiro H."/>
            <person name="Lindquist E."/>
            <person name="Lucas S."/>
            <person name="Rokhsar D."/>
            <person name="Grigoriev I.V."/>
        </authorList>
    </citation>
    <scope>NUCLEOTIDE SEQUENCE [LARGE SCALE GENOMIC DNA]</scope>
</reference>
<dbReference type="GO" id="GO:0005783">
    <property type="term" value="C:endoplasmic reticulum"/>
    <property type="evidence" value="ECO:0000318"/>
    <property type="project" value="GO_Central"/>
</dbReference>
<evidence type="ECO:0000256" key="9">
    <source>
        <dbReference type="ARBA" id="ARBA00023136"/>
    </source>
</evidence>
<evidence type="ECO:0000256" key="4">
    <source>
        <dbReference type="ARBA" id="ARBA00022692"/>
    </source>
</evidence>
<evidence type="ECO:0000256" key="1">
    <source>
        <dbReference type="ARBA" id="ARBA00004141"/>
    </source>
</evidence>
<feature type="transmembrane region" description="Helical" evidence="14">
    <location>
        <begin position="195"/>
        <end position="216"/>
    </location>
</feature>
<comment type="similarity">
    <text evidence="2">Belongs to the EBP family.</text>
</comment>
<dbReference type="GO" id="GO:0047750">
    <property type="term" value="F:cholestenol delta-isomerase activity"/>
    <property type="evidence" value="ECO:0007669"/>
    <property type="project" value="InterPro"/>
</dbReference>
<comment type="subcellular location">
    <subcellularLocation>
        <location evidence="1">Membrane</location>
        <topology evidence="1">Multi-pass membrane protein</topology>
    </subcellularLocation>
</comment>
<accession>D8SGJ8</accession>
<dbReference type="PROSITE" id="PS51751">
    <property type="entry name" value="EXPERA"/>
    <property type="match status" value="1"/>
</dbReference>
<dbReference type="GO" id="GO:0016126">
    <property type="term" value="P:sterol biosynthetic process"/>
    <property type="evidence" value="ECO:0000318"/>
    <property type="project" value="GO_Central"/>
</dbReference>
<evidence type="ECO:0000256" key="12">
    <source>
        <dbReference type="ARBA" id="ARBA00023235"/>
    </source>
</evidence>
<dbReference type="InParanoid" id="D8SGJ8"/>
<dbReference type="eggNOG" id="KOG4826">
    <property type="taxonomic scope" value="Eukaryota"/>
</dbReference>
<feature type="domain" description="EXPERA" evidence="15">
    <location>
        <begin position="72"/>
        <end position="215"/>
    </location>
</feature>
<dbReference type="PANTHER" id="PTHR14207:SF0">
    <property type="entry name" value="3-BETA-HYDROXYSTEROID-DELTA(8),DELTA(7)-ISOMERASE"/>
    <property type="match status" value="1"/>
</dbReference>
<name>D8SGJ8_SELML</name>
<dbReference type="Gramene" id="EFJ16210">
    <property type="protein sequence ID" value="EFJ16210"/>
    <property type="gene ID" value="SELMODRAFT_449598"/>
</dbReference>
<sequence>MATGIARDATASVAVEIATEVQKRHPHSLAIPGFVAAQLSVVSILGIFATACALVVTLVWRFSSKLQRLENVERCLMCWWAVTGLIHVVLEGYFVFTPDFYKKKEIHYLAEVCKEYNKGDSRYAARDPAIVTVEAITAVFVGPASLLCVFAIAKEKFYQYPLQLVVSIAQLYGDTVYYGTVFVDGREFSAPGFLYYWFYFMFLNSIWILVPIVIATQSWHRICILMQLSKKLH</sequence>
<dbReference type="Proteomes" id="UP000001514">
    <property type="component" value="Unassembled WGS sequence"/>
</dbReference>
<evidence type="ECO:0000256" key="7">
    <source>
        <dbReference type="ARBA" id="ARBA00023011"/>
    </source>
</evidence>
<dbReference type="GO" id="GO:0016020">
    <property type="term" value="C:membrane"/>
    <property type="evidence" value="ECO:0007669"/>
    <property type="project" value="UniProtKB-SubCell"/>
</dbReference>
<keyword evidence="10" id="KW-1207">Sterol metabolism</keyword>
<keyword evidence="9 13" id="KW-0472">Membrane</keyword>
<evidence type="ECO:0000313" key="17">
    <source>
        <dbReference type="Proteomes" id="UP000001514"/>
    </source>
</evidence>
<evidence type="ECO:0000256" key="2">
    <source>
        <dbReference type="ARBA" id="ARBA00008337"/>
    </source>
</evidence>
<organism evidence="17">
    <name type="scientific">Selaginella moellendorffii</name>
    <name type="common">Spikemoss</name>
    <dbReference type="NCBI Taxonomy" id="88036"/>
    <lineage>
        <taxon>Eukaryota</taxon>
        <taxon>Viridiplantae</taxon>
        <taxon>Streptophyta</taxon>
        <taxon>Embryophyta</taxon>
        <taxon>Tracheophyta</taxon>
        <taxon>Lycopodiopsida</taxon>
        <taxon>Selaginellales</taxon>
        <taxon>Selaginellaceae</taxon>
        <taxon>Selaginella</taxon>
    </lineage>
</organism>
<keyword evidence="12 16" id="KW-0413">Isomerase</keyword>
<feature type="transmembrane region" description="Helical" evidence="14">
    <location>
        <begin position="75"/>
        <end position="96"/>
    </location>
</feature>
<dbReference type="OMA" id="CIAVQHP"/>
<evidence type="ECO:0000256" key="11">
    <source>
        <dbReference type="ARBA" id="ARBA00023221"/>
    </source>
</evidence>
<dbReference type="KEGG" id="smo:SELMODRAFT_449598"/>
<keyword evidence="6 13" id="KW-1133">Transmembrane helix</keyword>